<gene>
    <name evidence="4" type="ORF">GA0070610_3206</name>
</gene>
<dbReference type="Proteomes" id="UP000198251">
    <property type="component" value="Chromosome I"/>
</dbReference>
<dbReference type="EMBL" id="LT607733">
    <property type="protein sequence ID" value="SCG16928.1"/>
    <property type="molecule type" value="Genomic_DNA"/>
</dbReference>
<dbReference type="SUPFAM" id="SSF46894">
    <property type="entry name" value="C-terminal effector domain of the bipartite response regulators"/>
    <property type="match status" value="1"/>
</dbReference>
<name>A0A1C5GB59_MICEH</name>
<dbReference type="PROSITE" id="PS50110">
    <property type="entry name" value="RESPONSE_REGULATORY"/>
    <property type="match status" value="1"/>
</dbReference>
<dbReference type="GO" id="GO:0000160">
    <property type="term" value="P:phosphorelay signal transduction system"/>
    <property type="evidence" value="ECO:0007669"/>
    <property type="project" value="InterPro"/>
</dbReference>
<dbReference type="Pfam" id="PF00196">
    <property type="entry name" value="GerE"/>
    <property type="match status" value="1"/>
</dbReference>
<dbReference type="SUPFAM" id="SSF52172">
    <property type="entry name" value="CheY-like"/>
    <property type="match status" value="1"/>
</dbReference>
<evidence type="ECO:0000313" key="5">
    <source>
        <dbReference type="Proteomes" id="UP000198251"/>
    </source>
</evidence>
<dbReference type="PANTHER" id="PTHR43214">
    <property type="entry name" value="TWO-COMPONENT RESPONSE REGULATOR"/>
    <property type="match status" value="1"/>
</dbReference>
<dbReference type="Gene3D" id="3.40.50.2300">
    <property type="match status" value="1"/>
</dbReference>
<keyword evidence="5" id="KW-1185">Reference proteome</keyword>
<proteinExistence type="predicted"/>
<organism evidence="4 5">
    <name type="scientific">Micromonospora echinofusca</name>
    <dbReference type="NCBI Taxonomy" id="47858"/>
    <lineage>
        <taxon>Bacteria</taxon>
        <taxon>Bacillati</taxon>
        <taxon>Actinomycetota</taxon>
        <taxon>Actinomycetes</taxon>
        <taxon>Micromonosporales</taxon>
        <taxon>Micromonosporaceae</taxon>
        <taxon>Micromonospora</taxon>
    </lineage>
</organism>
<dbReference type="InterPro" id="IPR036388">
    <property type="entry name" value="WH-like_DNA-bd_sf"/>
</dbReference>
<dbReference type="GO" id="GO:0006355">
    <property type="term" value="P:regulation of DNA-templated transcription"/>
    <property type="evidence" value="ECO:0007669"/>
    <property type="project" value="InterPro"/>
</dbReference>
<evidence type="ECO:0000256" key="1">
    <source>
        <dbReference type="ARBA" id="ARBA00023125"/>
    </source>
</evidence>
<dbReference type="InterPro" id="IPR016032">
    <property type="entry name" value="Sig_transdc_resp-reg_C-effctor"/>
</dbReference>
<dbReference type="GO" id="GO:0003677">
    <property type="term" value="F:DNA binding"/>
    <property type="evidence" value="ECO:0007669"/>
    <property type="project" value="UniProtKB-KW"/>
</dbReference>
<evidence type="ECO:0000256" key="2">
    <source>
        <dbReference type="PROSITE-ProRule" id="PRU00169"/>
    </source>
</evidence>
<dbReference type="InterPro" id="IPR011006">
    <property type="entry name" value="CheY-like_superfamily"/>
</dbReference>
<dbReference type="Pfam" id="PF00072">
    <property type="entry name" value="Response_reg"/>
    <property type="match status" value="1"/>
</dbReference>
<dbReference type="GeneID" id="95802981"/>
<dbReference type="AlphaFoldDB" id="A0A1C5GB59"/>
<keyword evidence="1" id="KW-0238">DNA-binding</keyword>
<keyword evidence="2" id="KW-0597">Phosphoprotein</keyword>
<sequence>MATTGLNTVVVIDDHPAIISGIEAWCGAAEPPVQVVDSGRTPAVAWTDPGLSADVIVFDLLLNGQVPAYPDLRRLVDAGRRVIVYTMREDRDTILTCLDLGALTCLAKTEGPGHLVPAIHAAGQNLPYTSPSMARAISTDARPDRPRLTPREVDVLVSWFACESKEMVARKLGLSVRTVNSYIDRVRIRYANAGRPASTKAALVARAIQDGLVRLDEL</sequence>
<dbReference type="RefSeq" id="WP_172896538.1">
    <property type="nucleotide sequence ID" value="NZ_JBFAAC010000020.1"/>
</dbReference>
<feature type="modified residue" description="4-aspartylphosphate" evidence="2">
    <location>
        <position position="59"/>
    </location>
</feature>
<dbReference type="SMART" id="SM00421">
    <property type="entry name" value="HTH_LUXR"/>
    <property type="match status" value="1"/>
</dbReference>
<dbReference type="SMART" id="SM00448">
    <property type="entry name" value="REC"/>
    <property type="match status" value="1"/>
</dbReference>
<dbReference type="InterPro" id="IPR001789">
    <property type="entry name" value="Sig_transdc_resp-reg_receiver"/>
</dbReference>
<feature type="domain" description="Response regulatory" evidence="3">
    <location>
        <begin position="8"/>
        <end position="123"/>
    </location>
</feature>
<evidence type="ECO:0000259" key="3">
    <source>
        <dbReference type="PROSITE" id="PS50110"/>
    </source>
</evidence>
<dbReference type="Gene3D" id="1.10.10.10">
    <property type="entry name" value="Winged helix-like DNA-binding domain superfamily/Winged helix DNA-binding domain"/>
    <property type="match status" value="1"/>
</dbReference>
<evidence type="ECO:0000313" key="4">
    <source>
        <dbReference type="EMBL" id="SCG16928.1"/>
    </source>
</evidence>
<dbReference type="InterPro" id="IPR000792">
    <property type="entry name" value="Tscrpt_reg_LuxR_C"/>
</dbReference>
<dbReference type="PANTHER" id="PTHR43214:SF43">
    <property type="entry name" value="TWO-COMPONENT RESPONSE REGULATOR"/>
    <property type="match status" value="1"/>
</dbReference>
<accession>A0A1C5GB59</accession>
<dbReference type="InterPro" id="IPR039420">
    <property type="entry name" value="WalR-like"/>
</dbReference>
<protein>
    <submittedName>
        <fullName evidence="4">Two component transcriptional regulator, LuxR family</fullName>
    </submittedName>
</protein>
<reference evidence="4 5" key="1">
    <citation type="submission" date="2016-06" db="EMBL/GenBank/DDBJ databases">
        <authorList>
            <person name="Kjaerup R.B."/>
            <person name="Dalgaard T.S."/>
            <person name="Juul-Madsen H.R."/>
        </authorList>
    </citation>
    <scope>NUCLEOTIDE SEQUENCE [LARGE SCALE GENOMIC DNA]</scope>
    <source>
        <strain evidence="4 5">DSM 43913</strain>
    </source>
</reference>